<evidence type="ECO:0000256" key="1">
    <source>
        <dbReference type="SAM" id="Phobius"/>
    </source>
</evidence>
<keyword evidence="1" id="KW-0472">Membrane</keyword>
<feature type="transmembrane region" description="Helical" evidence="1">
    <location>
        <begin position="56"/>
        <end position="77"/>
    </location>
</feature>
<dbReference type="AlphaFoldDB" id="A0AAW0BSQ0"/>
<proteinExistence type="predicted"/>
<evidence type="ECO:0000259" key="2">
    <source>
        <dbReference type="Pfam" id="PF20151"/>
    </source>
</evidence>
<dbReference type="Proteomes" id="UP001362999">
    <property type="component" value="Unassembled WGS sequence"/>
</dbReference>
<dbReference type="EMBL" id="JAWWNJ010000026">
    <property type="protein sequence ID" value="KAK7029860.1"/>
    <property type="molecule type" value="Genomic_DNA"/>
</dbReference>
<sequence length="264" mass="29977">MLLHLLYDSLLQIEGEYRYIWTSRWTLIKCLYLWTRYAAILNGLISLANSTTCNKIATFLTVFGGLTISVTTMILMVRTYTLYERSKKLLLFFFALWFGVGGFMFWAVTKWIGVGNSSIAANSNFECWTTQDGLHSIGFLCYLSLLIGESVIVLLTLGIVIRRFSRDMNGLLQSLYRDGVWFYIAILPFTVATVAITLSSRPGLSKLLDSPLLTMHALLVCRMIIHAREIAAEEDRRASAVNRIFRERKMTSNVVVDISPDNQV</sequence>
<keyword evidence="1" id="KW-1133">Transmembrane helix</keyword>
<name>A0AAW0BSQ0_9AGAR</name>
<feature type="domain" description="DUF6533" evidence="2">
    <location>
        <begin position="5"/>
        <end position="41"/>
    </location>
</feature>
<keyword evidence="1" id="KW-0812">Transmembrane</keyword>
<keyword evidence="4" id="KW-1185">Reference proteome</keyword>
<feature type="transmembrane region" description="Helical" evidence="1">
    <location>
        <begin position="180"/>
        <end position="198"/>
    </location>
</feature>
<dbReference type="Pfam" id="PF20151">
    <property type="entry name" value="DUF6533"/>
    <property type="match status" value="1"/>
</dbReference>
<protein>
    <recommendedName>
        <fullName evidence="2">DUF6533 domain-containing protein</fullName>
    </recommendedName>
</protein>
<evidence type="ECO:0000313" key="4">
    <source>
        <dbReference type="Proteomes" id="UP001362999"/>
    </source>
</evidence>
<feature type="transmembrane region" description="Helical" evidence="1">
    <location>
        <begin position="137"/>
        <end position="160"/>
    </location>
</feature>
<accession>A0AAW0BSQ0</accession>
<organism evidence="3 4">
    <name type="scientific">Favolaschia claudopus</name>
    <dbReference type="NCBI Taxonomy" id="2862362"/>
    <lineage>
        <taxon>Eukaryota</taxon>
        <taxon>Fungi</taxon>
        <taxon>Dikarya</taxon>
        <taxon>Basidiomycota</taxon>
        <taxon>Agaricomycotina</taxon>
        <taxon>Agaricomycetes</taxon>
        <taxon>Agaricomycetidae</taxon>
        <taxon>Agaricales</taxon>
        <taxon>Marasmiineae</taxon>
        <taxon>Mycenaceae</taxon>
        <taxon>Favolaschia</taxon>
    </lineage>
</organism>
<comment type="caution">
    <text evidence="3">The sequence shown here is derived from an EMBL/GenBank/DDBJ whole genome shotgun (WGS) entry which is preliminary data.</text>
</comment>
<gene>
    <name evidence="3" type="ORF">R3P38DRAFT_2932000</name>
</gene>
<dbReference type="InterPro" id="IPR045340">
    <property type="entry name" value="DUF6533"/>
</dbReference>
<feature type="transmembrane region" description="Helical" evidence="1">
    <location>
        <begin position="89"/>
        <end position="108"/>
    </location>
</feature>
<reference evidence="3 4" key="1">
    <citation type="journal article" date="2024" name="J Genomics">
        <title>Draft genome sequencing and assembly of Favolaschia claudopus CIRM-BRFM 2984 isolated from oak limbs.</title>
        <authorList>
            <person name="Navarro D."/>
            <person name="Drula E."/>
            <person name="Chaduli D."/>
            <person name="Cazenave R."/>
            <person name="Ahrendt S."/>
            <person name="Wang J."/>
            <person name="Lipzen A."/>
            <person name="Daum C."/>
            <person name="Barry K."/>
            <person name="Grigoriev I.V."/>
            <person name="Favel A."/>
            <person name="Rosso M.N."/>
            <person name="Martin F."/>
        </authorList>
    </citation>
    <scope>NUCLEOTIDE SEQUENCE [LARGE SCALE GENOMIC DNA]</scope>
    <source>
        <strain evidence="3 4">CIRM-BRFM 2984</strain>
    </source>
</reference>
<evidence type="ECO:0000313" key="3">
    <source>
        <dbReference type="EMBL" id="KAK7029860.1"/>
    </source>
</evidence>